<name>A0AAW7XX27_9RHOB</name>
<keyword evidence="2" id="KW-0238">DNA-binding</keyword>
<dbReference type="InterPro" id="IPR000524">
    <property type="entry name" value="Tscrpt_reg_HTH_GntR"/>
</dbReference>
<dbReference type="GO" id="GO:0045892">
    <property type="term" value="P:negative regulation of DNA-templated transcription"/>
    <property type="evidence" value="ECO:0007669"/>
    <property type="project" value="TreeGrafter"/>
</dbReference>
<dbReference type="CDD" id="cd07377">
    <property type="entry name" value="WHTH_GntR"/>
    <property type="match status" value="1"/>
</dbReference>
<evidence type="ECO:0000256" key="3">
    <source>
        <dbReference type="ARBA" id="ARBA00023163"/>
    </source>
</evidence>
<comment type="caution">
    <text evidence="5">The sequence shown here is derived from an EMBL/GenBank/DDBJ whole genome shotgun (WGS) entry which is preliminary data.</text>
</comment>
<dbReference type="Gene3D" id="1.10.10.10">
    <property type="entry name" value="Winged helix-like DNA-binding domain superfamily/Winged helix DNA-binding domain"/>
    <property type="match status" value="1"/>
</dbReference>
<keyword evidence="1" id="KW-0805">Transcription regulation</keyword>
<dbReference type="PROSITE" id="PS50949">
    <property type="entry name" value="HTH_GNTR"/>
    <property type="match status" value="1"/>
</dbReference>
<dbReference type="PANTHER" id="PTHR44846:SF1">
    <property type="entry name" value="MANNOSYL-D-GLYCERATE TRANSPORT_METABOLISM SYSTEM REPRESSOR MNGR-RELATED"/>
    <property type="match status" value="1"/>
</dbReference>
<gene>
    <name evidence="5" type="ORF">Q4494_18385</name>
</gene>
<dbReference type="SMART" id="SM00866">
    <property type="entry name" value="UTRA"/>
    <property type="match status" value="1"/>
</dbReference>
<sequence length="263" mass="29647">MFLTAANLPDDLSLIALARRAYLPKSQRPVWLQIYDRISQAIENGIVSPGARLPGEMQLSEMFRVSRVTVRRALALHQSEGTLQARKGVGIFVRQQPRSFVIRDDMRFADSLVGHGERATSRTLLLDRASPSEDAQKLFGLTPDDEVIVLHRMRLLDDMPIYFTRKELPARRFPDFERIYAKDQSVSAVYKAAGIPWFRRAETRVMGGLAQTAEAEILGITVKTPVQYVVAINRTPDGEAIEYNRGCWPMNSVEFVFNAPPAT</sequence>
<keyword evidence="3" id="KW-0804">Transcription</keyword>
<reference evidence="5" key="1">
    <citation type="submission" date="2023-07" db="EMBL/GenBank/DDBJ databases">
        <title>Genome content predicts the carbon catabolic preferences of heterotrophic bacteria.</title>
        <authorList>
            <person name="Gralka M."/>
        </authorList>
    </citation>
    <scope>NUCLEOTIDE SEQUENCE</scope>
    <source>
        <strain evidence="5">I2M02</strain>
    </source>
</reference>
<feature type="domain" description="HTH gntR-type" evidence="4">
    <location>
        <begin position="28"/>
        <end position="96"/>
    </location>
</feature>
<evidence type="ECO:0000313" key="5">
    <source>
        <dbReference type="EMBL" id="MDO6459041.1"/>
    </source>
</evidence>
<evidence type="ECO:0000259" key="4">
    <source>
        <dbReference type="PROSITE" id="PS50949"/>
    </source>
</evidence>
<dbReference type="InterPro" id="IPR028978">
    <property type="entry name" value="Chorismate_lyase_/UTRA_dom_sf"/>
</dbReference>
<dbReference type="PANTHER" id="PTHR44846">
    <property type="entry name" value="MANNOSYL-D-GLYCERATE TRANSPORT/METABOLISM SYSTEM REPRESSOR MNGR-RELATED"/>
    <property type="match status" value="1"/>
</dbReference>
<dbReference type="EMBL" id="JAUOPJ010000034">
    <property type="protein sequence ID" value="MDO6459041.1"/>
    <property type="molecule type" value="Genomic_DNA"/>
</dbReference>
<dbReference type="GO" id="GO:0003677">
    <property type="term" value="F:DNA binding"/>
    <property type="evidence" value="ECO:0007669"/>
    <property type="project" value="UniProtKB-KW"/>
</dbReference>
<dbReference type="InterPro" id="IPR036390">
    <property type="entry name" value="WH_DNA-bd_sf"/>
</dbReference>
<evidence type="ECO:0000256" key="1">
    <source>
        <dbReference type="ARBA" id="ARBA00023015"/>
    </source>
</evidence>
<dbReference type="SUPFAM" id="SSF64288">
    <property type="entry name" value="Chorismate lyase-like"/>
    <property type="match status" value="1"/>
</dbReference>
<dbReference type="SUPFAM" id="SSF46785">
    <property type="entry name" value="Winged helix' DNA-binding domain"/>
    <property type="match status" value="1"/>
</dbReference>
<dbReference type="RefSeq" id="WP_303495219.1">
    <property type="nucleotide sequence ID" value="NZ_JAUOPJ010000034.1"/>
</dbReference>
<dbReference type="Proteomes" id="UP001169823">
    <property type="component" value="Unassembled WGS sequence"/>
</dbReference>
<organism evidence="5 6">
    <name type="scientific">Celeribacter halophilus</name>
    <dbReference type="NCBI Taxonomy" id="576117"/>
    <lineage>
        <taxon>Bacteria</taxon>
        <taxon>Pseudomonadati</taxon>
        <taxon>Pseudomonadota</taxon>
        <taxon>Alphaproteobacteria</taxon>
        <taxon>Rhodobacterales</taxon>
        <taxon>Roseobacteraceae</taxon>
        <taxon>Celeribacter</taxon>
    </lineage>
</organism>
<proteinExistence type="predicted"/>
<dbReference type="InterPro" id="IPR011663">
    <property type="entry name" value="UTRA"/>
</dbReference>
<protein>
    <submittedName>
        <fullName evidence="5">GntR family transcriptional regulator</fullName>
    </submittedName>
</protein>
<dbReference type="GO" id="GO:0003700">
    <property type="term" value="F:DNA-binding transcription factor activity"/>
    <property type="evidence" value="ECO:0007669"/>
    <property type="project" value="InterPro"/>
</dbReference>
<dbReference type="InterPro" id="IPR036388">
    <property type="entry name" value="WH-like_DNA-bd_sf"/>
</dbReference>
<evidence type="ECO:0000256" key="2">
    <source>
        <dbReference type="ARBA" id="ARBA00023125"/>
    </source>
</evidence>
<evidence type="ECO:0000313" key="6">
    <source>
        <dbReference type="Proteomes" id="UP001169823"/>
    </source>
</evidence>
<dbReference type="Pfam" id="PF00392">
    <property type="entry name" value="GntR"/>
    <property type="match status" value="1"/>
</dbReference>
<dbReference type="Gene3D" id="3.40.1410.10">
    <property type="entry name" value="Chorismate lyase-like"/>
    <property type="match status" value="1"/>
</dbReference>
<dbReference type="PRINTS" id="PR00035">
    <property type="entry name" value="HTHGNTR"/>
</dbReference>
<dbReference type="Pfam" id="PF07702">
    <property type="entry name" value="UTRA"/>
    <property type="match status" value="1"/>
</dbReference>
<dbReference type="InterPro" id="IPR050679">
    <property type="entry name" value="Bact_HTH_transcr_reg"/>
</dbReference>
<dbReference type="AlphaFoldDB" id="A0AAW7XX27"/>
<accession>A0AAW7XX27</accession>
<dbReference type="SMART" id="SM00345">
    <property type="entry name" value="HTH_GNTR"/>
    <property type="match status" value="1"/>
</dbReference>